<dbReference type="PANTHER" id="PTHR11804">
    <property type="entry name" value="PROTEASE M3 THIMET OLIGOPEPTIDASE-RELATED"/>
    <property type="match status" value="1"/>
</dbReference>
<evidence type="ECO:0000256" key="3">
    <source>
        <dbReference type="ARBA" id="ARBA00022801"/>
    </source>
</evidence>
<protein>
    <submittedName>
        <fullName evidence="8">M3 family oligoendopeptidase</fullName>
    </submittedName>
</protein>
<keyword evidence="1 6" id="KW-0645">Protease</keyword>
<dbReference type="InterPro" id="IPR045090">
    <property type="entry name" value="Pept_M3A_M3B"/>
</dbReference>
<evidence type="ECO:0000256" key="1">
    <source>
        <dbReference type="ARBA" id="ARBA00022670"/>
    </source>
</evidence>
<dbReference type="InterPro" id="IPR001567">
    <property type="entry name" value="Pept_M3A_M3B_dom"/>
</dbReference>
<evidence type="ECO:0000256" key="4">
    <source>
        <dbReference type="ARBA" id="ARBA00022833"/>
    </source>
</evidence>
<dbReference type="SUPFAM" id="SSF55486">
    <property type="entry name" value="Metalloproteases ('zincins'), catalytic domain"/>
    <property type="match status" value="1"/>
</dbReference>
<feature type="domain" description="Peptidase M3A/M3B catalytic" evidence="7">
    <location>
        <begin position="327"/>
        <end position="560"/>
    </location>
</feature>
<dbReference type="EMBL" id="SNYJ01000005">
    <property type="protein sequence ID" value="TDQ40862.1"/>
    <property type="molecule type" value="Genomic_DNA"/>
</dbReference>
<feature type="domain" description="Peptidase M3A/M3B catalytic" evidence="7">
    <location>
        <begin position="183"/>
        <end position="287"/>
    </location>
</feature>
<keyword evidence="9" id="KW-1185">Reference proteome</keyword>
<evidence type="ECO:0000313" key="9">
    <source>
        <dbReference type="Proteomes" id="UP000295632"/>
    </source>
</evidence>
<dbReference type="Pfam" id="PF01432">
    <property type="entry name" value="Peptidase_M3"/>
    <property type="match status" value="2"/>
</dbReference>
<evidence type="ECO:0000259" key="7">
    <source>
        <dbReference type="Pfam" id="PF01432"/>
    </source>
</evidence>
<dbReference type="GO" id="GO:0006508">
    <property type="term" value="P:proteolysis"/>
    <property type="evidence" value="ECO:0007669"/>
    <property type="project" value="UniProtKB-KW"/>
</dbReference>
<dbReference type="GO" id="GO:0046872">
    <property type="term" value="F:metal ion binding"/>
    <property type="evidence" value="ECO:0007669"/>
    <property type="project" value="UniProtKB-UniRule"/>
</dbReference>
<comment type="cofactor">
    <cofactor evidence="6">
        <name>Zn(2+)</name>
        <dbReference type="ChEBI" id="CHEBI:29105"/>
    </cofactor>
    <text evidence="6">Binds 1 zinc ion.</text>
</comment>
<evidence type="ECO:0000256" key="6">
    <source>
        <dbReference type="RuleBase" id="RU003435"/>
    </source>
</evidence>
<proteinExistence type="inferred from homology"/>
<organism evidence="8 9">
    <name type="scientific">Aureibacillus halotolerans</name>
    <dbReference type="NCBI Taxonomy" id="1508390"/>
    <lineage>
        <taxon>Bacteria</taxon>
        <taxon>Bacillati</taxon>
        <taxon>Bacillota</taxon>
        <taxon>Bacilli</taxon>
        <taxon>Bacillales</taxon>
        <taxon>Bacillaceae</taxon>
        <taxon>Aureibacillus</taxon>
    </lineage>
</organism>
<sequence length="580" mass="67881">MRKRSNDVYFRKVNTLTKFQDMTYVRPQLADIEAACKTLISRFKQAQSFTEQDALMEEMNDLMNKIETQQQLVYIRHSIDTNDAFYKQEKDYFDDASPQMEEHLNAFDNTVMASPFRAELEEKWGKQLFRLTELKLKTFHPDVIPDLQKENKLTTEYAQLIASAKIQFKGEERTLSQLTPFEQDKDRTVRKEAARAKTDFMSAHEEQLDRIYDDLVKVRTSIAQKLGFENFVELGYARMSRTDYDASMVDAFRKQVREHIVPLVTALKQRQEKRIGVDTLRYYDTSFQFTSGNPTPKGDPEWILQTGEKMYNELSPETTEFFQFMRSNELLDVLSRKGKEGGGYCTYINDYQSPFIFANFNGTSGDVDVLTHEVGHAFQVYESRALNVPQYNFPTSESAEIHSMSMEFFAWPWMEDFFKEDTEKYKFDHLASALTFIPYGVAVDEFQHIIYSQPELTPQQRKDAWRKLESTYLPHVNYEGNDYLENGALWQRQLHIYEVPFYYIDYTLAQICALQFWKRMNDNREQAWADYLALCKLGGSRSFLELVSSANLASPFEDGCVSSVIQDIQTWLDRVDDQAL</sequence>
<dbReference type="GO" id="GO:0006518">
    <property type="term" value="P:peptide metabolic process"/>
    <property type="evidence" value="ECO:0007669"/>
    <property type="project" value="TreeGrafter"/>
</dbReference>
<dbReference type="GO" id="GO:0004222">
    <property type="term" value="F:metalloendopeptidase activity"/>
    <property type="evidence" value="ECO:0007669"/>
    <property type="project" value="InterPro"/>
</dbReference>
<gene>
    <name evidence="8" type="ORF">EV213_105208</name>
</gene>
<accession>A0A4R6U5N4</accession>
<keyword evidence="2 6" id="KW-0479">Metal-binding</keyword>
<keyword evidence="4 6" id="KW-0862">Zinc</keyword>
<keyword evidence="3 6" id="KW-0378">Hydrolase</keyword>
<dbReference type="NCBIfam" id="TIGR02289">
    <property type="entry name" value="M3_not_pepF"/>
    <property type="match status" value="1"/>
</dbReference>
<dbReference type="PANTHER" id="PTHR11804:SF28">
    <property type="entry name" value="OLIGOENDOPEPTIDASE F"/>
    <property type="match status" value="1"/>
</dbReference>
<dbReference type="Gene3D" id="1.10.1370.30">
    <property type="match status" value="1"/>
</dbReference>
<dbReference type="Proteomes" id="UP000295632">
    <property type="component" value="Unassembled WGS sequence"/>
</dbReference>
<evidence type="ECO:0000256" key="5">
    <source>
        <dbReference type="ARBA" id="ARBA00023049"/>
    </source>
</evidence>
<evidence type="ECO:0000256" key="2">
    <source>
        <dbReference type="ARBA" id="ARBA00022723"/>
    </source>
</evidence>
<evidence type="ECO:0000313" key="8">
    <source>
        <dbReference type="EMBL" id="TDQ40862.1"/>
    </source>
</evidence>
<dbReference type="InterPro" id="IPR011976">
    <property type="entry name" value="Pept_M3B_oligopep-rel"/>
</dbReference>
<reference evidence="8 9" key="1">
    <citation type="submission" date="2019-03" db="EMBL/GenBank/DDBJ databases">
        <title>Genomic Encyclopedia of Type Strains, Phase IV (KMG-IV): sequencing the most valuable type-strain genomes for metagenomic binning, comparative biology and taxonomic classification.</title>
        <authorList>
            <person name="Goeker M."/>
        </authorList>
    </citation>
    <scope>NUCLEOTIDE SEQUENCE [LARGE SCALE GENOMIC DNA]</scope>
    <source>
        <strain evidence="8 9">DSM 28697</strain>
    </source>
</reference>
<comment type="caution">
    <text evidence="8">The sequence shown here is derived from an EMBL/GenBank/DDBJ whole genome shotgun (WGS) entry which is preliminary data.</text>
</comment>
<dbReference type="AlphaFoldDB" id="A0A4R6U5N4"/>
<name>A0A4R6U5N4_9BACI</name>
<keyword evidence="5 6" id="KW-0482">Metalloprotease</keyword>
<dbReference type="CDD" id="cd09606">
    <property type="entry name" value="M3B_PepF"/>
    <property type="match status" value="1"/>
</dbReference>
<comment type="similarity">
    <text evidence="6">Belongs to the peptidase M3 family.</text>
</comment>